<sequence>MSKKNFETLEDVPILLPEPQCVLHKDENKWMTSQGVLPVPLDGCIAMLSKDSKHVHIDVPSTNWDSATTYLKVEVRKLLTEEEKMKIEEPLSTEEKNDKRKEGEKEEGEEEEEEEEEDEEEEKKWRNDKKEMVTKFEKLSDDDFEIWLLKQSKWKNDVTKKNIPSICAAIEAFVIYRSADRLAVQVIVDEKPTKIIMRNLTFEELFRQIYNNLEWKCLREMSDKDQKLELADSNDEIIKSDEMVRREFENNEPLFKVLWSPIRIGKIKIIKNALVIMIAINVENFRQLFEQNLGYEFVCNTNFKMNKEDVKEFLIELITSRELVKNKQKYDALIVIVSGHGDKEDVLITSDGKKTQINSIRTLFDCDRMSSFQNFPKIFFID</sequence>
<dbReference type="PROSITE" id="PS50208">
    <property type="entry name" value="CASPASE_P20"/>
    <property type="match status" value="1"/>
</dbReference>
<evidence type="ECO:0000313" key="3">
    <source>
        <dbReference type="EMBL" id="ETO13039.1"/>
    </source>
</evidence>
<dbReference type="SUPFAM" id="SSF52129">
    <property type="entry name" value="Caspase-like"/>
    <property type="match status" value="1"/>
</dbReference>
<name>X6MGM6_RETFI</name>
<dbReference type="InterPro" id="IPR001309">
    <property type="entry name" value="Pept_C14_p20"/>
</dbReference>
<keyword evidence="4" id="KW-1185">Reference proteome</keyword>
<proteinExistence type="predicted"/>
<comment type="caution">
    <text evidence="3">The sequence shown here is derived from an EMBL/GenBank/DDBJ whole genome shotgun (WGS) entry which is preliminary data.</text>
</comment>
<feature type="compositionally biased region" description="Acidic residues" evidence="1">
    <location>
        <begin position="105"/>
        <end position="121"/>
    </location>
</feature>
<evidence type="ECO:0000313" key="4">
    <source>
        <dbReference type="Proteomes" id="UP000023152"/>
    </source>
</evidence>
<protein>
    <recommendedName>
        <fullName evidence="2">Caspase family p20 domain-containing protein</fullName>
    </recommendedName>
</protein>
<dbReference type="Proteomes" id="UP000023152">
    <property type="component" value="Unassembled WGS sequence"/>
</dbReference>
<dbReference type="AlphaFoldDB" id="X6MGM6"/>
<organism evidence="3 4">
    <name type="scientific">Reticulomyxa filosa</name>
    <dbReference type="NCBI Taxonomy" id="46433"/>
    <lineage>
        <taxon>Eukaryota</taxon>
        <taxon>Sar</taxon>
        <taxon>Rhizaria</taxon>
        <taxon>Retaria</taxon>
        <taxon>Foraminifera</taxon>
        <taxon>Monothalamids</taxon>
        <taxon>Reticulomyxidae</taxon>
        <taxon>Reticulomyxa</taxon>
    </lineage>
</organism>
<feature type="non-terminal residue" evidence="3">
    <location>
        <position position="382"/>
    </location>
</feature>
<feature type="compositionally biased region" description="Basic and acidic residues" evidence="1">
    <location>
        <begin position="85"/>
        <end position="104"/>
    </location>
</feature>
<gene>
    <name evidence="3" type="ORF">RFI_24336</name>
</gene>
<accession>X6MGM6</accession>
<dbReference type="Gene3D" id="3.40.50.1460">
    <property type="match status" value="1"/>
</dbReference>
<dbReference type="GO" id="GO:0004197">
    <property type="term" value="F:cysteine-type endopeptidase activity"/>
    <property type="evidence" value="ECO:0007669"/>
    <property type="project" value="InterPro"/>
</dbReference>
<evidence type="ECO:0000259" key="2">
    <source>
        <dbReference type="PROSITE" id="PS50208"/>
    </source>
</evidence>
<evidence type="ECO:0000256" key="1">
    <source>
        <dbReference type="SAM" id="MobiDB-lite"/>
    </source>
</evidence>
<feature type="domain" description="Caspase family p20" evidence="2">
    <location>
        <begin position="291"/>
        <end position="382"/>
    </location>
</feature>
<feature type="region of interest" description="Disordered" evidence="1">
    <location>
        <begin position="85"/>
        <end position="126"/>
    </location>
</feature>
<dbReference type="GO" id="GO:0006508">
    <property type="term" value="P:proteolysis"/>
    <property type="evidence" value="ECO:0007669"/>
    <property type="project" value="InterPro"/>
</dbReference>
<reference evidence="3 4" key="1">
    <citation type="journal article" date="2013" name="Curr. Biol.">
        <title>The Genome of the Foraminiferan Reticulomyxa filosa.</title>
        <authorList>
            <person name="Glockner G."/>
            <person name="Hulsmann N."/>
            <person name="Schleicher M."/>
            <person name="Noegel A.A."/>
            <person name="Eichinger L."/>
            <person name="Gallinger C."/>
            <person name="Pawlowski J."/>
            <person name="Sierra R."/>
            <person name="Euteneuer U."/>
            <person name="Pillet L."/>
            <person name="Moustafa A."/>
            <person name="Platzer M."/>
            <person name="Groth M."/>
            <person name="Szafranski K."/>
            <person name="Schliwa M."/>
        </authorList>
    </citation>
    <scope>NUCLEOTIDE SEQUENCE [LARGE SCALE GENOMIC DNA]</scope>
</reference>
<dbReference type="EMBL" id="ASPP01020876">
    <property type="protein sequence ID" value="ETO13039.1"/>
    <property type="molecule type" value="Genomic_DNA"/>
</dbReference>
<dbReference type="InterPro" id="IPR029030">
    <property type="entry name" value="Caspase-like_dom_sf"/>
</dbReference>